<dbReference type="Proteomes" id="UP000629468">
    <property type="component" value="Unassembled WGS sequence"/>
</dbReference>
<organism evidence="2 3">
    <name type="scientific">Agaricus bisporus var. burnettii</name>
    <dbReference type="NCBI Taxonomy" id="192524"/>
    <lineage>
        <taxon>Eukaryota</taxon>
        <taxon>Fungi</taxon>
        <taxon>Dikarya</taxon>
        <taxon>Basidiomycota</taxon>
        <taxon>Agaricomycotina</taxon>
        <taxon>Agaricomycetes</taxon>
        <taxon>Agaricomycetidae</taxon>
        <taxon>Agaricales</taxon>
        <taxon>Agaricineae</taxon>
        <taxon>Agaricaceae</taxon>
        <taxon>Agaricus</taxon>
    </lineage>
</organism>
<proteinExistence type="predicted"/>
<gene>
    <name evidence="2" type="ORF">Agabi119p4_3933</name>
</gene>
<dbReference type="EMBL" id="JABXXO010000005">
    <property type="protein sequence ID" value="KAF7777861.1"/>
    <property type="molecule type" value="Genomic_DNA"/>
</dbReference>
<name>A0A8H7KI59_AGABI</name>
<keyword evidence="1" id="KW-0472">Membrane</keyword>
<keyword evidence="1" id="KW-1133">Transmembrane helix</keyword>
<accession>A0A8H7KI59</accession>
<feature type="transmembrane region" description="Helical" evidence="1">
    <location>
        <begin position="47"/>
        <end position="64"/>
    </location>
</feature>
<dbReference type="AlphaFoldDB" id="A0A8H7KI59"/>
<evidence type="ECO:0000313" key="3">
    <source>
        <dbReference type="Proteomes" id="UP000629468"/>
    </source>
</evidence>
<keyword evidence="1" id="KW-0812">Transmembrane</keyword>
<evidence type="ECO:0000313" key="2">
    <source>
        <dbReference type="EMBL" id="KAF7777861.1"/>
    </source>
</evidence>
<reference evidence="2 3" key="1">
    <citation type="journal article" name="Sci. Rep.">
        <title>Telomere-to-telomere assembled and centromere annotated genomes of the two main subspecies of the button mushroom Agaricus bisporus reveal especially polymorphic chromosome ends.</title>
        <authorList>
            <person name="Sonnenberg A.S.M."/>
            <person name="Sedaghat-Telgerd N."/>
            <person name="Lavrijssen B."/>
            <person name="Ohm R.A."/>
            <person name="Hendrickx P.M."/>
            <person name="Scholtmeijer K."/>
            <person name="Baars J.J.P."/>
            <person name="van Peer A."/>
        </authorList>
    </citation>
    <scope>NUCLEOTIDE SEQUENCE [LARGE SCALE GENOMIC DNA]</scope>
    <source>
        <strain evidence="2 3">H119_p4</strain>
    </source>
</reference>
<sequence>MATGTTTVYPPPYSLNPVRGLQELRYNQERWSRNLGMQKPCVGKRRAIVWSLLHLPIAVSSIWGPQHQN</sequence>
<comment type="caution">
    <text evidence="2">The sequence shown here is derived from an EMBL/GenBank/DDBJ whole genome shotgun (WGS) entry which is preliminary data.</text>
</comment>
<protein>
    <submittedName>
        <fullName evidence="2">Uncharacterized protein</fullName>
    </submittedName>
</protein>
<evidence type="ECO:0000256" key="1">
    <source>
        <dbReference type="SAM" id="Phobius"/>
    </source>
</evidence>